<evidence type="ECO:0000313" key="1">
    <source>
        <dbReference type="EMBL" id="QNN47015.1"/>
    </source>
</evidence>
<protein>
    <recommendedName>
        <fullName evidence="3">STAS/SEC14 domain-containing protein</fullName>
    </recommendedName>
</protein>
<evidence type="ECO:0008006" key="3">
    <source>
        <dbReference type="Google" id="ProtNLM"/>
    </source>
</evidence>
<dbReference type="RefSeq" id="WP_187570763.1">
    <property type="nucleotide sequence ID" value="NZ_CP060711.1"/>
</dbReference>
<name>A0A7G9QUJ0_9GAMM</name>
<accession>A0A7G9QUJ0</accession>
<dbReference type="KEGG" id="tbv:H9L17_02280"/>
<sequence length="131" mass="14585">MSSAVVVDGPGFKVRYTNEQGYLRAHVFDGRDSQAVSIAMWRMLGDECRARGADRLLVLEELLETVDTGEIGPIIDAMEQAGLGLVRTAFVELLDDIEGSEYGEILCRERGIVIRTFSGETQARRWLLYGD</sequence>
<gene>
    <name evidence="1" type="ORF">H9L17_02280</name>
</gene>
<organism evidence="1 2">
    <name type="scientific">Thermomonas brevis</name>
    <dbReference type="NCBI Taxonomy" id="215691"/>
    <lineage>
        <taxon>Bacteria</taxon>
        <taxon>Pseudomonadati</taxon>
        <taxon>Pseudomonadota</taxon>
        <taxon>Gammaproteobacteria</taxon>
        <taxon>Lysobacterales</taxon>
        <taxon>Lysobacteraceae</taxon>
        <taxon>Thermomonas</taxon>
    </lineage>
</organism>
<keyword evidence="2" id="KW-1185">Reference proteome</keyword>
<dbReference type="Proteomes" id="UP000515977">
    <property type="component" value="Chromosome"/>
</dbReference>
<proteinExistence type="predicted"/>
<dbReference type="AlphaFoldDB" id="A0A7G9QUJ0"/>
<evidence type="ECO:0000313" key="2">
    <source>
        <dbReference type="Proteomes" id="UP000515977"/>
    </source>
</evidence>
<reference evidence="1 2" key="1">
    <citation type="submission" date="2020-08" db="EMBL/GenBank/DDBJ databases">
        <title>Genome sequence of Thermomonas brevis KACC 16975T.</title>
        <authorList>
            <person name="Hyun D.-W."/>
            <person name="Bae J.-W."/>
        </authorList>
    </citation>
    <scope>NUCLEOTIDE SEQUENCE [LARGE SCALE GENOMIC DNA]</scope>
    <source>
        <strain evidence="1 2">KACC 16975</strain>
    </source>
</reference>
<dbReference type="EMBL" id="CP060711">
    <property type="protein sequence ID" value="QNN47015.1"/>
    <property type="molecule type" value="Genomic_DNA"/>
</dbReference>